<keyword evidence="3" id="KW-1185">Reference proteome</keyword>
<dbReference type="PANTHER" id="PTHR33271">
    <property type="entry name" value="OS04G0445200 PROTEIN"/>
    <property type="match status" value="1"/>
</dbReference>
<feature type="domain" description="(S)-ureidoglycine aminohydrolase cupin" evidence="1">
    <location>
        <begin position="15"/>
        <end position="86"/>
    </location>
</feature>
<accession>A0A429Y3Y1</accession>
<comment type="caution">
    <text evidence="2">The sequence shown here is derived from an EMBL/GenBank/DDBJ whole genome shotgun (WGS) entry which is preliminary data.</text>
</comment>
<dbReference type="Proteomes" id="UP000287156">
    <property type="component" value="Unassembled WGS sequence"/>
</dbReference>
<dbReference type="SUPFAM" id="SSF51182">
    <property type="entry name" value="RmlC-like cupins"/>
    <property type="match status" value="1"/>
</dbReference>
<dbReference type="InterPro" id="IPR008579">
    <property type="entry name" value="UGlyAH_Cupin_dom"/>
</dbReference>
<dbReference type="InterPro" id="IPR011051">
    <property type="entry name" value="RmlC_Cupin_sf"/>
</dbReference>
<dbReference type="InterPro" id="IPR014710">
    <property type="entry name" value="RmlC-like_jellyroll"/>
</dbReference>
<organism evidence="2 3">
    <name type="scientific">Siminovitchia acidinfaciens</name>
    <dbReference type="NCBI Taxonomy" id="2321395"/>
    <lineage>
        <taxon>Bacteria</taxon>
        <taxon>Bacillati</taxon>
        <taxon>Bacillota</taxon>
        <taxon>Bacilli</taxon>
        <taxon>Bacillales</taxon>
        <taxon>Bacillaceae</taxon>
        <taxon>Siminovitchia</taxon>
    </lineage>
</organism>
<proteinExistence type="predicted"/>
<protein>
    <submittedName>
        <fullName evidence="2">DUF861 domain-containing protein</fullName>
    </submittedName>
</protein>
<dbReference type="Gene3D" id="2.60.120.10">
    <property type="entry name" value="Jelly Rolls"/>
    <property type="match status" value="1"/>
</dbReference>
<dbReference type="RefSeq" id="WP_126048177.1">
    <property type="nucleotide sequence ID" value="NZ_QYTV02000002.1"/>
</dbReference>
<evidence type="ECO:0000313" key="3">
    <source>
        <dbReference type="Proteomes" id="UP000287156"/>
    </source>
</evidence>
<dbReference type="Pfam" id="PF05899">
    <property type="entry name" value="Cupin_3"/>
    <property type="match status" value="1"/>
</dbReference>
<dbReference type="AlphaFoldDB" id="A0A429Y3Y1"/>
<dbReference type="EMBL" id="QYTV02000002">
    <property type="protein sequence ID" value="RST76059.1"/>
    <property type="molecule type" value="Genomic_DNA"/>
</dbReference>
<reference evidence="2" key="1">
    <citation type="submission" date="2018-12" db="EMBL/GenBank/DDBJ databases">
        <authorList>
            <person name="Sun L."/>
            <person name="Chen Z."/>
        </authorList>
    </citation>
    <scope>NUCLEOTIDE SEQUENCE [LARGE SCALE GENOMIC DNA]</scope>
    <source>
        <strain evidence="2">3-2-2</strain>
    </source>
</reference>
<evidence type="ECO:0000259" key="1">
    <source>
        <dbReference type="Pfam" id="PF05899"/>
    </source>
</evidence>
<dbReference type="OrthoDB" id="9799053at2"/>
<sequence length="94" mass="11141">MNGFFVKEISSEEAKALNVDTWKEWDHGPNNVEWKVEEQEVFYVLEGEVLITVEDETYTVKENMIVSLPKGLVCNWHIPKYIRKVFIYNFEVNI</sequence>
<dbReference type="PANTHER" id="PTHR33271:SF22">
    <property type="entry name" value="OS04G0445200 PROTEIN"/>
    <property type="match status" value="1"/>
</dbReference>
<gene>
    <name evidence="2" type="ORF">D4T97_004515</name>
</gene>
<name>A0A429Y3Y1_9BACI</name>
<evidence type="ECO:0000313" key="2">
    <source>
        <dbReference type="EMBL" id="RST76059.1"/>
    </source>
</evidence>